<dbReference type="SUPFAM" id="SSF48498">
    <property type="entry name" value="Tetracyclin repressor-like, C-terminal domain"/>
    <property type="match status" value="1"/>
</dbReference>
<keyword evidence="2 4" id="KW-0238">DNA-binding</keyword>
<keyword evidence="7" id="KW-1185">Reference proteome</keyword>
<dbReference type="STRING" id="150121.SAMN06296010_1248"/>
<dbReference type="PANTHER" id="PTHR47506:SF10">
    <property type="entry name" value="TRANSCRIPTIONAL REGULATORY PROTEIN"/>
    <property type="match status" value="1"/>
</dbReference>
<accession>A0A1X7JD40</accession>
<dbReference type="AlphaFoldDB" id="A0A1X7JD40"/>
<feature type="DNA-binding region" description="H-T-H motif" evidence="4">
    <location>
        <begin position="29"/>
        <end position="48"/>
    </location>
</feature>
<dbReference type="SUPFAM" id="SSF46689">
    <property type="entry name" value="Homeodomain-like"/>
    <property type="match status" value="1"/>
</dbReference>
<organism evidence="6 7">
    <name type="scientific">Agreia pratensis</name>
    <dbReference type="NCBI Taxonomy" id="150121"/>
    <lineage>
        <taxon>Bacteria</taxon>
        <taxon>Bacillati</taxon>
        <taxon>Actinomycetota</taxon>
        <taxon>Actinomycetes</taxon>
        <taxon>Micrococcales</taxon>
        <taxon>Microbacteriaceae</taxon>
        <taxon>Agreia</taxon>
    </lineage>
</organism>
<reference evidence="7" key="1">
    <citation type="submission" date="2017-04" db="EMBL/GenBank/DDBJ databases">
        <authorList>
            <person name="Varghese N."/>
            <person name="Submissions S."/>
        </authorList>
    </citation>
    <scope>NUCLEOTIDE SEQUENCE [LARGE SCALE GENOMIC DNA]</scope>
    <source>
        <strain evidence="7">VKM Ac-2510</strain>
    </source>
</reference>
<evidence type="ECO:0000259" key="5">
    <source>
        <dbReference type="PROSITE" id="PS50977"/>
    </source>
</evidence>
<evidence type="ECO:0000256" key="3">
    <source>
        <dbReference type="ARBA" id="ARBA00023163"/>
    </source>
</evidence>
<evidence type="ECO:0000256" key="1">
    <source>
        <dbReference type="ARBA" id="ARBA00023015"/>
    </source>
</evidence>
<feature type="domain" description="HTH tetR-type" evidence="5">
    <location>
        <begin position="6"/>
        <end position="66"/>
    </location>
</feature>
<dbReference type="Proteomes" id="UP000193244">
    <property type="component" value="Unassembled WGS sequence"/>
</dbReference>
<keyword evidence="1" id="KW-0805">Transcription regulation</keyword>
<dbReference type="InterPro" id="IPR009057">
    <property type="entry name" value="Homeodomain-like_sf"/>
</dbReference>
<evidence type="ECO:0000256" key="4">
    <source>
        <dbReference type="PROSITE-ProRule" id="PRU00335"/>
    </source>
</evidence>
<dbReference type="Pfam" id="PF00440">
    <property type="entry name" value="TetR_N"/>
    <property type="match status" value="1"/>
</dbReference>
<gene>
    <name evidence="6" type="ORF">SAMN06296010_1248</name>
</gene>
<name>A0A1X7JD40_9MICO</name>
<dbReference type="InterPro" id="IPR001647">
    <property type="entry name" value="HTH_TetR"/>
</dbReference>
<dbReference type="InterPro" id="IPR011075">
    <property type="entry name" value="TetR_C"/>
</dbReference>
<protein>
    <submittedName>
        <fullName evidence="6">Transcriptional regulator, TetR family</fullName>
    </submittedName>
</protein>
<dbReference type="Gene3D" id="1.10.357.10">
    <property type="entry name" value="Tetracycline Repressor, domain 2"/>
    <property type="match status" value="1"/>
</dbReference>
<dbReference type="Pfam" id="PF16925">
    <property type="entry name" value="TetR_C_13"/>
    <property type="match status" value="1"/>
</dbReference>
<dbReference type="PROSITE" id="PS50977">
    <property type="entry name" value="HTH_TETR_2"/>
    <property type="match status" value="1"/>
</dbReference>
<dbReference type="Gene3D" id="1.10.10.60">
    <property type="entry name" value="Homeodomain-like"/>
    <property type="match status" value="1"/>
</dbReference>
<dbReference type="EMBL" id="FXAY01000002">
    <property type="protein sequence ID" value="SMG25311.1"/>
    <property type="molecule type" value="Genomic_DNA"/>
</dbReference>
<keyword evidence="3" id="KW-0804">Transcription</keyword>
<dbReference type="RefSeq" id="WP_085485253.1">
    <property type="nucleotide sequence ID" value="NZ_FXAY01000002.1"/>
</dbReference>
<evidence type="ECO:0000313" key="6">
    <source>
        <dbReference type="EMBL" id="SMG25311.1"/>
    </source>
</evidence>
<dbReference type="InterPro" id="IPR036271">
    <property type="entry name" value="Tet_transcr_reg_TetR-rel_C_sf"/>
</dbReference>
<evidence type="ECO:0000256" key="2">
    <source>
        <dbReference type="ARBA" id="ARBA00023125"/>
    </source>
</evidence>
<sequence length="201" mass="21863">MARTREFDDEVLRSASRELFWSNGFANTSVGDISAATKVGNGSIYAAYGSKFDLFFTILESYCRTRIDTVASAMSVGRTAEESIREFFDVIVADCAGQVDRRGCLMLNSIAEFGGRDDRVMALCRTTTDTMEQRVAERIQAAISSNEIDAVDIDMLAAQIILVSQGLIQMSRLGTSREKLAAVADSYIETLPLNPSALASG</sequence>
<dbReference type="GO" id="GO:0003677">
    <property type="term" value="F:DNA binding"/>
    <property type="evidence" value="ECO:0007669"/>
    <property type="project" value="UniProtKB-UniRule"/>
</dbReference>
<proteinExistence type="predicted"/>
<dbReference type="PANTHER" id="PTHR47506">
    <property type="entry name" value="TRANSCRIPTIONAL REGULATORY PROTEIN"/>
    <property type="match status" value="1"/>
</dbReference>
<evidence type="ECO:0000313" key="7">
    <source>
        <dbReference type="Proteomes" id="UP000193244"/>
    </source>
</evidence>